<feature type="transmembrane region" description="Helical" evidence="6">
    <location>
        <begin position="353"/>
        <end position="371"/>
    </location>
</feature>
<proteinExistence type="predicted"/>
<evidence type="ECO:0000256" key="1">
    <source>
        <dbReference type="ARBA" id="ARBA00004651"/>
    </source>
</evidence>
<feature type="domain" description="DUF4131" evidence="8">
    <location>
        <begin position="27"/>
        <end position="190"/>
    </location>
</feature>
<gene>
    <name evidence="9" type="ORF">Ga0061079_101261</name>
</gene>
<dbReference type="InterPro" id="IPR004477">
    <property type="entry name" value="ComEC_N"/>
</dbReference>
<dbReference type="NCBIfam" id="TIGR00360">
    <property type="entry name" value="ComEC_N-term"/>
    <property type="match status" value="1"/>
</dbReference>
<feature type="transmembrane region" description="Helical" evidence="6">
    <location>
        <begin position="504"/>
        <end position="521"/>
    </location>
</feature>
<keyword evidence="2" id="KW-1003">Cell membrane</keyword>
<dbReference type="Pfam" id="PF13567">
    <property type="entry name" value="DUF4131"/>
    <property type="match status" value="1"/>
</dbReference>
<reference evidence="9 10" key="1">
    <citation type="submission" date="2016-01" db="EMBL/GenBank/DDBJ databases">
        <authorList>
            <person name="McClelland M."/>
            <person name="Jain A."/>
            <person name="Saraogi P."/>
            <person name="Mendelson R."/>
            <person name="Westerman R."/>
            <person name="SanMiguel P."/>
            <person name="Csonka L."/>
        </authorList>
    </citation>
    <scope>NUCLEOTIDE SEQUENCE [LARGE SCALE GENOMIC DNA]</scope>
    <source>
        <strain evidence="9 10">R-53146</strain>
    </source>
</reference>
<comment type="subcellular location">
    <subcellularLocation>
        <location evidence="1">Cell membrane</location>
        <topology evidence="1">Multi-pass membrane protein</topology>
    </subcellularLocation>
</comment>
<evidence type="ECO:0000259" key="7">
    <source>
        <dbReference type="Pfam" id="PF03772"/>
    </source>
</evidence>
<dbReference type="GO" id="GO:0005886">
    <property type="term" value="C:plasma membrane"/>
    <property type="evidence" value="ECO:0007669"/>
    <property type="project" value="UniProtKB-SubCell"/>
</dbReference>
<feature type="domain" description="ComEC/Rec2-related protein" evidence="7">
    <location>
        <begin position="230"/>
        <end position="493"/>
    </location>
</feature>
<dbReference type="OrthoDB" id="9761531at2"/>
<dbReference type="AlphaFoldDB" id="A0A0X3AM45"/>
<dbReference type="InterPro" id="IPR025405">
    <property type="entry name" value="DUF4131"/>
</dbReference>
<dbReference type="STRING" id="1586267.GCA_001418685_00262"/>
<dbReference type="Proteomes" id="UP000182761">
    <property type="component" value="Unassembled WGS sequence"/>
</dbReference>
<dbReference type="Pfam" id="PF03772">
    <property type="entry name" value="Competence"/>
    <property type="match status" value="1"/>
</dbReference>
<feature type="transmembrane region" description="Helical" evidence="6">
    <location>
        <begin position="54"/>
        <end position="72"/>
    </location>
</feature>
<sequence>MSLSRNPYVFYCLALIMGIFLCKLIFIPIFYVIILLGLLLIFSVFIVNKIGCRCLFSIIILISWVLLGIIVIELNNSMVNNHYINYKENGRAQYLSVVIQEQNNSTKNFRKYKANVTSISYKNHQIHTTGSIMLFAEKQKFNSVLTLGNEYTLKLVMTDPTRAMNPHQFDYSNYLKRNYIFQIGKVDKIISESPHTSIIYTIKNFNQYLIKKIESSTLSEDSKEFLKAYLLGDRSEMKKESINVYSKSGIMHLIAISGMHIALIFGIIFNTLTILMKSGNRKIIIIVSLLFVWFFGCFVGLSSSVFRSCLMITIYYFFELLKRNGSIYHSMSLSAIIILLWDPNEIYSVGFQLSYIAVFFISWLSPIFTNIMNVKNKEINKWIINPFAVTIAAQLGTVPFVLFYFHQFSLLSIPINILIIPYTFVITYASILELFLVCLPWEYQEYFSFIYDFLVKILMDATYYISSVESLMLKNITLNLWELLSITIALIFFKNYLSGLKLRNLFPFLLCILVFKLSILYNDYKISLKKNFIVFCHENSLLGFRDGKKLLIMGDSTENWEKVKRYIIEPYSIREGITCIQFKPFNENKIYKWKGKIIQVLNNPSKNCLDSVDYVITNNFLIDCETVTEGKIIVTGNKNKYIYRHSNKDFSKYWHTSTHGAFTYCL</sequence>
<evidence type="ECO:0000256" key="4">
    <source>
        <dbReference type="ARBA" id="ARBA00022989"/>
    </source>
</evidence>
<evidence type="ECO:0000259" key="8">
    <source>
        <dbReference type="Pfam" id="PF13567"/>
    </source>
</evidence>
<feature type="transmembrane region" description="Helical" evidence="6">
    <location>
        <begin position="250"/>
        <end position="276"/>
    </location>
</feature>
<keyword evidence="10" id="KW-1185">Reference proteome</keyword>
<evidence type="ECO:0000256" key="3">
    <source>
        <dbReference type="ARBA" id="ARBA00022692"/>
    </source>
</evidence>
<keyword evidence="5 6" id="KW-0472">Membrane</keyword>
<feature type="transmembrane region" description="Helical" evidence="6">
    <location>
        <begin position="417"/>
        <end position="437"/>
    </location>
</feature>
<feature type="transmembrane region" description="Helical" evidence="6">
    <location>
        <begin position="14"/>
        <end position="47"/>
    </location>
</feature>
<organism evidence="9 10">
    <name type="scientific">Apibacter mensalis</name>
    <dbReference type="NCBI Taxonomy" id="1586267"/>
    <lineage>
        <taxon>Bacteria</taxon>
        <taxon>Pseudomonadati</taxon>
        <taxon>Bacteroidota</taxon>
        <taxon>Flavobacteriia</taxon>
        <taxon>Flavobacteriales</taxon>
        <taxon>Weeksellaceae</taxon>
        <taxon>Apibacter</taxon>
    </lineage>
</organism>
<name>A0A0X3AM45_9FLAO</name>
<accession>A0A0X3AM45</accession>
<feature type="transmembrane region" description="Helical" evidence="6">
    <location>
        <begin position="478"/>
        <end position="498"/>
    </location>
</feature>
<dbReference type="PANTHER" id="PTHR30619:SF1">
    <property type="entry name" value="RECOMBINATION PROTEIN 2"/>
    <property type="match status" value="1"/>
</dbReference>
<evidence type="ECO:0000313" key="9">
    <source>
        <dbReference type="EMBL" id="CVK15442.1"/>
    </source>
</evidence>
<keyword evidence="4 6" id="KW-1133">Transmembrane helix</keyword>
<protein>
    <submittedName>
        <fullName evidence="9">Competence protein ComEC</fullName>
    </submittedName>
</protein>
<dbReference type="PANTHER" id="PTHR30619">
    <property type="entry name" value="DNA INTERNALIZATION/COMPETENCE PROTEIN COMEC/REC2"/>
    <property type="match status" value="1"/>
</dbReference>
<evidence type="ECO:0000256" key="6">
    <source>
        <dbReference type="SAM" id="Phobius"/>
    </source>
</evidence>
<feature type="transmembrane region" description="Helical" evidence="6">
    <location>
        <begin position="383"/>
        <end position="405"/>
    </location>
</feature>
<keyword evidence="3 6" id="KW-0812">Transmembrane</keyword>
<evidence type="ECO:0000313" key="10">
    <source>
        <dbReference type="Proteomes" id="UP000182761"/>
    </source>
</evidence>
<dbReference type="InterPro" id="IPR052159">
    <property type="entry name" value="Competence_DNA_uptake"/>
</dbReference>
<dbReference type="RefSeq" id="WP_055424666.1">
    <property type="nucleotide sequence ID" value="NZ_FCOR01000001.1"/>
</dbReference>
<dbReference type="EMBL" id="FCOR01000001">
    <property type="protein sequence ID" value="CVK15442.1"/>
    <property type="molecule type" value="Genomic_DNA"/>
</dbReference>
<evidence type="ECO:0000256" key="2">
    <source>
        <dbReference type="ARBA" id="ARBA00022475"/>
    </source>
</evidence>
<evidence type="ECO:0000256" key="5">
    <source>
        <dbReference type="ARBA" id="ARBA00023136"/>
    </source>
</evidence>
<feature type="transmembrane region" description="Helical" evidence="6">
    <location>
        <begin position="283"/>
        <end position="306"/>
    </location>
</feature>